<sequence length="439" mass="46134">MKPTGTYDPRVPVPLERRVFSARDVMSLWFSLAIGLMVLQTGALLVPGLGFGAALTAIVIGSIVGVACLASVAVIGADTGLATMSALRPTLGLRGASLPAICNLIQLIGWGAFEIVVMRDAAGALIQRAGTDSALWQSPVLWTLLFGGISTLIAVFGPLGFVRRVLRRWGIWMLLAAAAWLTWHLFAAYDIAELFSRPGTGALGLGTGIDLVIAMPLSWLPLVADYTRFARQPGAAFRGTLVGYLIGNLWFCSLGAAYTLAFAQQGGDNALLFALAASGGGLALLLILLDESEKAFADIHSAAVSACTLVPAKVEHAALAFGVLCTAIALFVPFARFENFLLLIGSLFAPLFGVVLVDHFVVRRRQIDTAAIAQVGGTYWYSGGWHVRGLLAWSLGITAYHLTVHLLPGMMASVPALLIGGAGYWLLSLTAARTAGSAA</sequence>
<keyword evidence="10" id="KW-1185">Reference proteome</keyword>
<feature type="transmembrane region" description="Helical" evidence="8">
    <location>
        <begin position="378"/>
        <end position="400"/>
    </location>
</feature>
<dbReference type="InterPro" id="IPR030191">
    <property type="entry name" value="CodB"/>
</dbReference>
<evidence type="ECO:0000256" key="7">
    <source>
        <dbReference type="PIRNR" id="PIRNR002744"/>
    </source>
</evidence>
<evidence type="ECO:0000256" key="6">
    <source>
        <dbReference type="ARBA" id="ARBA00023136"/>
    </source>
</evidence>
<keyword evidence="3 7" id="KW-0813">Transport</keyword>
<dbReference type="InterPro" id="IPR012732">
    <property type="entry name" value="Thia_CytX"/>
</dbReference>
<dbReference type="Gene3D" id="1.10.4160.10">
    <property type="entry name" value="Hydantoin permease"/>
    <property type="match status" value="1"/>
</dbReference>
<evidence type="ECO:0000256" key="5">
    <source>
        <dbReference type="ARBA" id="ARBA00022989"/>
    </source>
</evidence>
<feature type="transmembrane region" description="Helical" evidence="8">
    <location>
        <begin position="169"/>
        <end position="189"/>
    </location>
</feature>
<dbReference type="InterPro" id="IPR001248">
    <property type="entry name" value="Pur-cyt_permease"/>
</dbReference>
<feature type="transmembrane region" description="Helical" evidence="8">
    <location>
        <begin position="317"/>
        <end position="334"/>
    </location>
</feature>
<evidence type="ECO:0000313" key="9">
    <source>
        <dbReference type="EMBL" id="GHD59915.1"/>
    </source>
</evidence>
<feature type="transmembrane region" description="Helical" evidence="8">
    <location>
        <begin position="201"/>
        <end position="220"/>
    </location>
</feature>
<evidence type="ECO:0000256" key="4">
    <source>
        <dbReference type="ARBA" id="ARBA00022692"/>
    </source>
</evidence>
<keyword evidence="4 8" id="KW-0812">Transmembrane</keyword>
<evidence type="ECO:0000256" key="3">
    <source>
        <dbReference type="ARBA" id="ARBA00022448"/>
    </source>
</evidence>
<feature type="transmembrane region" description="Helical" evidence="8">
    <location>
        <begin position="270"/>
        <end position="289"/>
    </location>
</feature>
<dbReference type="RefSeq" id="WP_189459274.1">
    <property type="nucleotide sequence ID" value="NZ_BMYO01000003.1"/>
</dbReference>
<dbReference type="PANTHER" id="PTHR30569">
    <property type="entry name" value="CYTOSINE TRANSPORTER CODB"/>
    <property type="match status" value="1"/>
</dbReference>
<feature type="transmembrane region" description="Helical" evidence="8">
    <location>
        <begin position="406"/>
        <end position="427"/>
    </location>
</feature>
<dbReference type="InterPro" id="IPR026030">
    <property type="entry name" value="Pur-cyt_permease_Fcy2/21/22"/>
</dbReference>
<reference evidence="10" key="1">
    <citation type="journal article" date="2019" name="Int. J. Syst. Evol. Microbiol.">
        <title>The Global Catalogue of Microorganisms (GCM) 10K type strain sequencing project: providing services to taxonomists for standard genome sequencing and annotation.</title>
        <authorList>
            <consortium name="The Broad Institute Genomics Platform"/>
            <consortium name="The Broad Institute Genome Sequencing Center for Infectious Disease"/>
            <person name="Wu L."/>
            <person name="Ma J."/>
        </authorList>
    </citation>
    <scope>NUCLEOTIDE SEQUENCE [LARGE SCALE GENOMIC DNA]</scope>
    <source>
        <strain evidence="10">KCTC 23701</strain>
    </source>
</reference>
<feature type="transmembrane region" description="Helical" evidence="8">
    <location>
        <begin position="25"/>
        <end position="45"/>
    </location>
</feature>
<comment type="subcellular location">
    <subcellularLocation>
        <location evidence="1">Membrane</location>
        <topology evidence="1">Multi-pass membrane protein</topology>
    </subcellularLocation>
</comment>
<comment type="similarity">
    <text evidence="2 7">Belongs to the purine-cytosine permease (2.A.39) family.</text>
</comment>
<comment type="caution">
    <text evidence="9">The sequence shown here is derived from an EMBL/GenBank/DDBJ whole genome shotgun (WGS) entry which is preliminary data.</text>
</comment>
<dbReference type="EMBL" id="BMYO01000003">
    <property type="protein sequence ID" value="GHD59915.1"/>
    <property type="molecule type" value="Genomic_DNA"/>
</dbReference>
<evidence type="ECO:0000256" key="8">
    <source>
        <dbReference type="SAM" id="Phobius"/>
    </source>
</evidence>
<dbReference type="PIRSF" id="PIRSF002744">
    <property type="entry name" value="Pur-cyt_permease"/>
    <property type="match status" value="1"/>
</dbReference>
<dbReference type="PANTHER" id="PTHR30569:SF0">
    <property type="entry name" value="CYTOSINE PERMEASE"/>
    <property type="match status" value="1"/>
</dbReference>
<feature type="transmembrane region" description="Helical" evidence="8">
    <location>
        <begin position="340"/>
        <end position="357"/>
    </location>
</feature>
<dbReference type="Pfam" id="PF02133">
    <property type="entry name" value="Transp_cyt_pur"/>
    <property type="match status" value="1"/>
</dbReference>
<keyword evidence="6 7" id="KW-0472">Membrane</keyword>
<organism evidence="9 10">
    <name type="scientific">Jeongeupia chitinilytica</name>
    <dbReference type="NCBI Taxonomy" id="1041641"/>
    <lineage>
        <taxon>Bacteria</taxon>
        <taxon>Pseudomonadati</taxon>
        <taxon>Pseudomonadota</taxon>
        <taxon>Betaproteobacteria</taxon>
        <taxon>Neisseriales</taxon>
        <taxon>Chitinibacteraceae</taxon>
        <taxon>Jeongeupia</taxon>
    </lineage>
</organism>
<evidence type="ECO:0000256" key="2">
    <source>
        <dbReference type="ARBA" id="ARBA00008974"/>
    </source>
</evidence>
<gene>
    <name evidence="9" type="ORF">GCM10007350_11980</name>
</gene>
<feature type="transmembrane region" description="Helical" evidence="8">
    <location>
        <begin position="139"/>
        <end position="162"/>
    </location>
</feature>
<feature type="transmembrane region" description="Helical" evidence="8">
    <location>
        <begin position="51"/>
        <end position="77"/>
    </location>
</feature>
<proteinExistence type="inferred from homology"/>
<evidence type="ECO:0000313" key="10">
    <source>
        <dbReference type="Proteomes" id="UP000604737"/>
    </source>
</evidence>
<feature type="transmembrane region" description="Helical" evidence="8">
    <location>
        <begin position="98"/>
        <end position="119"/>
    </location>
</feature>
<keyword evidence="5 8" id="KW-1133">Transmembrane helix</keyword>
<protein>
    <submittedName>
        <fullName evidence="9">Nitrate reductase</fullName>
    </submittedName>
</protein>
<dbReference type="NCBIfam" id="TIGR02358">
    <property type="entry name" value="thia_cytX"/>
    <property type="match status" value="1"/>
</dbReference>
<accession>A0ABQ3GXF9</accession>
<dbReference type="Proteomes" id="UP000604737">
    <property type="component" value="Unassembled WGS sequence"/>
</dbReference>
<feature type="transmembrane region" description="Helical" evidence="8">
    <location>
        <begin position="241"/>
        <end position="264"/>
    </location>
</feature>
<evidence type="ECO:0000256" key="1">
    <source>
        <dbReference type="ARBA" id="ARBA00004141"/>
    </source>
</evidence>
<name>A0ABQ3GXF9_9NEIS</name>